<dbReference type="Proteomes" id="UP000729402">
    <property type="component" value="Unassembled WGS sequence"/>
</dbReference>
<gene>
    <name evidence="1" type="ORF">GUJ93_ZPchr0003g17041</name>
</gene>
<dbReference type="OrthoDB" id="1693626at2759"/>
<organism evidence="1 2">
    <name type="scientific">Zizania palustris</name>
    <name type="common">Northern wild rice</name>
    <dbReference type="NCBI Taxonomy" id="103762"/>
    <lineage>
        <taxon>Eukaryota</taxon>
        <taxon>Viridiplantae</taxon>
        <taxon>Streptophyta</taxon>
        <taxon>Embryophyta</taxon>
        <taxon>Tracheophyta</taxon>
        <taxon>Spermatophyta</taxon>
        <taxon>Magnoliopsida</taxon>
        <taxon>Liliopsida</taxon>
        <taxon>Poales</taxon>
        <taxon>Poaceae</taxon>
        <taxon>BOP clade</taxon>
        <taxon>Oryzoideae</taxon>
        <taxon>Oryzeae</taxon>
        <taxon>Zizaniinae</taxon>
        <taxon>Zizania</taxon>
    </lineage>
</organism>
<comment type="caution">
    <text evidence="1">The sequence shown here is derived from an EMBL/GenBank/DDBJ whole genome shotgun (WGS) entry which is preliminary data.</text>
</comment>
<keyword evidence="2" id="KW-1185">Reference proteome</keyword>
<accession>A0A8J5VE15</accession>
<reference evidence="1" key="2">
    <citation type="submission" date="2021-02" db="EMBL/GenBank/DDBJ databases">
        <authorList>
            <person name="Kimball J.A."/>
            <person name="Haas M.W."/>
            <person name="Macchietto M."/>
            <person name="Kono T."/>
            <person name="Duquette J."/>
            <person name="Shao M."/>
        </authorList>
    </citation>
    <scope>NUCLEOTIDE SEQUENCE</scope>
    <source>
        <tissue evidence="1">Fresh leaf tissue</tissue>
    </source>
</reference>
<proteinExistence type="predicted"/>
<dbReference type="EMBL" id="JAAALK010000286">
    <property type="protein sequence ID" value="KAG8062745.1"/>
    <property type="molecule type" value="Genomic_DNA"/>
</dbReference>
<dbReference type="AlphaFoldDB" id="A0A8J5VE15"/>
<name>A0A8J5VE15_ZIZPA</name>
<protein>
    <submittedName>
        <fullName evidence="1">Uncharacterized protein</fullName>
    </submittedName>
</protein>
<evidence type="ECO:0000313" key="1">
    <source>
        <dbReference type="EMBL" id="KAG8062745.1"/>
    </source>
</evidence>
<reference evidence="1" key="1">
    <citation type="journal article" date="2021" name="bioRxiv">
        <title>Whole Genome Assembly and Annotation of Northern Wild Rice, Zizania palustris L., Supports a Whole Genome Duplication in the Zizania Genus.</title>
        <authorList>
            <person name="Haas M."/>
            <person name="Kono T."/>
            <person name="Macchietto M."/>
            <person name="Millas R."/>
            <person name="McGilp L."/>
            <person name="Shao M."/>
            <person name="Duquette J."/>
            <person name="Hirsch C.N."/>
            <person name="Kimball J."/>
        </authorList>
    </citation>
    <scope>NUCLEOTIDE SEQUENCE</scope>
    <source>
        <tissue evidence="1">Fresh leaf tissue</tissue>
    </source>
</reference>
<evidence type="ECO:0000313" key="2">
    <source>
        <dbReference type="Proteomes" id="UP000729402"/>
    </source>
</evidence>
<sequence>MPRLSRLPSLATMLPPATRLAARRLLRIASSSAPEAAARRLSPSPTIFLPVVGLVDPDKLKPGLIIDIWPTLCLCTDLKSC</sequence>